<dbReference type="EMBL" id="JBDFQZ010000007">
    <property type="protein sequence ID" value="KAK9704961.1"/>
    <property type="molecule type" value="Genomic_DNA"/>
</dbReference>
<keyword evidence="3" id="KW-1185">Reference proteome</keyword>
<feature type="transmembrane region" description="Helical" evidence="1">
    <location>
        <begin position="144"/>
        <end position="164"/>
    </location>
</feature>
<evidence type="ECO:0000256" key="1">
    <source>
        <dbReference type="SAM" id="Phobius"/>
    </source>
</evidence>
<dbReference type="AlphaFoldDB" id="A0AAW1JM96"/>
<protein>
    <submittedName>
        <fullName evidence="2">Uncharacterized protein</fullName>
    </submittedName>
</protein>
<accession>A0AAW1JM96</accession>
<reference evidence="2" key="1">
    <citation type="submission" date="2024-03" db="EMBL/GenBank/DDBJ databases">
        <title>WGS assembly of Saponaria officinalis var. Norfolk2.</title>
        <authorList>
            <person name="Jenkins J."/>
            <person name="Shu S."/>
            <person name="Grimwood J."/>
            <person name="Barry K."/>
            <person name="Goodstein D."/>
            <person name="Schmutz J."/>
            <person name="Leebens-Mack J."/>
            <person name="Osbourn A."/>
        </authorList>
    </citation>
    <scope>NUCLEOTIDE SEQUENCE [LARGE SCALE GENOMIC DNA]</scope>
    <source>
        <strain evidence="2">JIC</strain>
    </source>
</reference>
<dbReference type="Proteomes" id="UP001443914">
    <property type="component" value="Unassembled WGS sequence"/>
</dbReference>
<proteinExistence type="predicted"/>
<comment type="caution">
    <text evidence="2">The sequence shown here is derived from an EMBL/GenBank/DDBJ whole genome shotgun (WGS) entry which is preliminary data.</text>
</comment>
<organism evidence="2 3">
    <name type="scientific">Saponaria officinalis</name>
    <name type="common">Common soapwort</name>
    <name type="synonym">Lychnis saponaria</name>
    <dbReference type="NCBI Taxonomy" id="3572"/>
    <lineage>
        <taxon>Eukaryota</taxon>
        <taxon>Viridiplantae</taxon>
        <taxon>Streptophyta</taxon>
        <taxon>Embryophyta</taxon>
        <taxon>Tracheophyta</taxon>
        <taxon>Spermatophyta</taxon>
        <taxon>Magnoliopsida</taxon>
        <taxon>eudicotyledons</taxon>
        <taxon>Gunneridae</taxon>
        <taxon>Pentapetalae</taxon>
        <taxon>Caryophyllales</taxon>
        <taxon>Caryophyllaceae</taxon>
        <taxon>Caryophylleae</taxon>
        <taxon>Saponaria</taxon>
    </lineage>
</organism>
<sequence>MNFTLGLRGSPPKFRYKGLYLFNFPLWQEEKNHHISHNSLDHRLDKYLLPRFDNIFSFHPLVFFQILSFSLVKIAFLDLQMMVGRPRYFPCLSTSVTPNTLLISPLHLESTFLLNIIFDLEKLIFCPEVPSYLLMMSATTEHSLIFKIASYIFWFCEIIIGLMIE</sequence>
<gene>
    <name evidence="2" type="ORF">RND81_07G023400</name>
</gene>
<evidence type="ECO:0000313" key="3">
    <source>
        <dbReference type="Proteomes" id="UP001443914"/>
    </source>
</evidence>
<evidence type="ECO:0000313" key="2">
    <source>
        <dbReference type="EMBL" id="KAK9704961.1"/>
    </source>
</evidence>
<name>A0AAW1JM96_SAPOF</name>
<keyword evidence="1" id="KW-0472">Membrane</keyword>
<keyword evidence="1" id="KW-1133">Transmembrane helix</keyword>
<keyword evidence="1" id="KW-0812">Transmembrane</keyword>
<feature type="transmembrane region" description="Helical" evidence="1">
    <location>
        <begin position="55"/>
        <end position="77"/>
    </location>
</feature>